<dbReference type="EMBL" id="JAPQFJ010000008">
    <property type="protein sequence ID" value="MCY6958796.1"/>
    <property type="molecule type" value="Genomic_DNA"/>
</dbReference>
<accession>A0ABT4D925</accession>
<feature type="compositionally biased region" description="Low complexity" evidence="1">
    <location>
        <begin position="104"/>
        <end position="121"/>
    </location>
</feature>
<dbReference type="Proteomes" id="UP001144612">
    <property type="component" value="Unassembled WGS sequence"/>
</dbReference>
<feature type="compositionally biased region" description="Basic and acidic residues" evidence="1">
    <location>
        <begin position="57"/>
        <end position="87"/>
    </location>
</feature>
<evidence type="ECO:0000256" key="1">
    <source>
        <dbReference type="SAM" id="MobiDB-lite"/>
    </source>
</evidence>
<evidence type="ECO:0000313" key="2">
    <source>
        <dbReference type="EMBL" id="MCY6958796.1"/>
    </source>
</evidence>
<feature type="compositionally biased region" description="Basic and acidic residues" evidence="1">
    <location>
        <begin position="123"/>
        <end position="140"/>
    </location>
</feature>
<name>A0ABT4D925_9CLOT</name>
<feature type="region of interest" description="Disordered" evidence="1">
    <location>
        <begin position="39"/>
        <end position="142"/>
    </location>
</feature>
<gene>
    <name evidence="2" type="ORF">OW729_09270</name>
</gene>
<protein>
    <submittedName>
        <fullName evidence="2">Uncharacterized protein</fullName>
    </submittedName>
</protein>
<reference evidence="2" key="1">
    <citation type="submission" date="2022-12" db="EMBL/GenBank/DDBJ databases">
        <title>Clostridium sp. nov., isolated from industrial wastewater.</title>
        <authorList>
            <person name="Jiayan W."/>
        </authorList>
    </citation>
    <scope>NUCLEOTIDE SEQUENCE</scope>
    <source>
        <strain evidence="2">ZC22-4</strain>
    </source>
</reference>
<dbReference type="RefSeq" id="WP_268061212.1">
    <property type="nucleotide sequence ID" value="NZ_JAPQFJ010000008.1"/>
</dbReference>
<comment type="caution">
    <text evidence="2">The sequence shown here is derived from an EMBL/GenBank/DDBJ whole genome shotgun (WGS) entry which is preliminary data.</text>
</comment>
<proteinExistence type="predicted"/>
<organism evidence="2 3">
    <name type="scientific">Clostridium brassicae</name>
    <dbReference type="NCBI Taxonomy" id="2999072"/>
    <lineage>
        <taxon>Bacteria</taxon>
        <taxon>Bacillati</taxon>
        <taxon>Bacillota</taxon>
        <taxon>Clostridia</taxon>
        <taxon>Eubacteriales</taxon>
        <taxon>Clostridiaceae</taxon>
        <taxon>Clostridium</taxon>
    </lineage>
</organism>
<sequence length="232" mass="27684">MNKRILSVLIIFCTVTFSYVMIQLSIKRYEHKVYINNNIDDNYTSNKTINQNKRKLEKQDINKYKNDKSSSKNKGIEENKEIIKENQKSIVKNNESNKKKLEQQENNNKVNDNNEVNDNMNTPRDEQVNVENSRSDLKVQEHKKKQPFFKVPTKDIRDNLTLRDKQKLILLARKLSPFDYSRIRMDLHCEDEEQGVRDAIILARQRLSHEDYQNIRNILEKFINIELIEKES</sequence>
<feature type="compositionally biased region" description="Polar residues" evidence="1">
    <location>
        <begin position="39"/>
        <end position="51"/>
    </location>
</feature>
<evidence type="ECO:0000313" key="3">
    <source>
        <dbReference type="Proteomes" id="UP001144612"/>
    </source>
</evidence>
<keyword evidence="3" id="KW-1185">Reference proteome</keyword>